<dbReference type="OrthoDB" id="6516509at2"/>
<dbReference type="EMBL" id="PRLP01000035">
    <property type="protein sequence ID" value="PPC77041.1"/>
    <property type="molecule type" value="Genomic_DNA"/>
</dbReference>
<sequence>MTTSLLASLRPVSLQQALRSRQLGHGRKLKFAAIGGVMGSLTLSLTPENADNDWLNLLTGIGPIGLARNEAERFLNQLSAAPFASATAESTTSEAPWYLQLYNQLLSAAARALFGYLLPAASPTPPSPCYVLSWQFAESCGQLLVALPDSTLDQLLDRGPWQPLSRLDLSSLQCSCPLLLGTLTLQATQISRLCAGDILLPTTPFFTAHGEGSVLLGGRRLQLAYVEEGTLPAYQITYLSEVTAEDQSMYDQYDDNAPSSIHAALLESETPVTLTLQAGQIAMTLKELGQLQVGNVLIATGEPLGHATLYHRQQPVARGELVEVEGRLGVQINSVLLPGMSTDDAEPEAF</sequence>
<evidence type="ECO:0000313" key="2">
    <source>
        <dbReference type="EMBL" id="PPC77041.1"/>
    </source>
</evidence>
<dbReference type="Proteomes" id="UP000238196">
    <property type="component" value="Unassembled WGS sequence"/>
</dbReference>
<name>A0A2S5KQC7_9PROT</name>
<dbReference type="SUPFAM" id="SSF101801">
    <property type="entry name" value="Surface presentation of antigens (SPOA)"/>
    <property type="match status" value="1"/>
</dbReference>
<dbReference type="Pfam" id="PF01052">
    <property type="entry name" value="FliMN_C"/>
    <property type="match status" value="1"/>
</dbReference>
<protein>
    <recommendedName>
        <fullName evidence="1">Flagellar motor switch protein FliN-like C-terminal domain-containing protein</fullName>
    </recommendedName>
</protein>
<evidence type="ECO:0000259" key="1">
    <source>
        <dbReference type="Pfam" id="PF01052"/>
    </source>
</evidence>
<dbReference type="InterPro" id="IPR001543">
    <property type="entry name" value="FliN-like_C"/>
</dbReference>
<dbReference type="InterPro" id="IPR036429">
    <property type="entry name" value="SpoA-like_sf"/>
</dbReference>
<gene>
    <name evidence="2" type="ORF">C4K68_11485</name>
</gene>
<comment type="caution">
    <text evidence="2">The sequence shown here is derived from an EMBL/GenBank/DDBJ whole genome shotgun (WGS) entry which is preliminary data.</text>
</comment>
<proteinExistence type="predicted"/>
<evidence type="ECO:0000313" key="3">
    <source>
        <dbReference type="Proteomes" id="UP000238196"/>
    </source>
</evidence>
<dbReference type="Gene3D" id="2.30.330.10">
    <property type="entry name" value="SpoA-like"/>
    <property type="match status" value="1"/>
</dbReference>
<dbReference type="AlphaFoldDB" id="A0A2S5KQC7"/>
<organism evidence="2 3">
    <name type="scientific">Proteobacteria bacterium 228</name>
    <dbReference type="NCBI Taxonomy" id="2083153"/>
    <lineage>
        <taxon>Bacteria</taxon>
        <taxon>Pseudomonadati</taxon>
        <taxon>Pseudomonadota</taxon>
    </lineage>
</organism>
<accession>A0A2S5KQC7</accession>
<feature type="domain" description="Flagellar motor switch protein FliN-like C-terminal" evidence="1">
    <location>
        <begin position="269"/>
        <end position="335"/>
    </location>
</feature>
<reference evidence="2 3" key="1">
    <citation type="submission" date="2018-02" db="EMBL/GenBank/DDBJ databases">
        <title>novel marine gammaproteobacteria from coastal saline agro ecosystem.</title>
        <authorList>
            <person name="Krishnan R."/>
            <person name="Ramesh Kumar N."/>
        </authorList>
    </citation>
    <scope>NUCLEOTIDE SEQUENCE [LARGE SCALE GENOMIC DNA]</scope>
    <source>
        <strain evidence="2 3">228</strain>
    </source>
</reference>